<proteinExistence type="predicted"/>
<keyword evidence="3" id="KW-1185">Reference proteome</keyword>
<protein>
    <recommendedName>
        <fullName evidence="1">N-acetyltransferase domain-containing protein</fullName>
    </recommendedName>
</protein>
<comment type="caution">
    <text evidence="2">The sequence shown here is derived from an EMBL/GenBank/DDBJ whole genome shotgun (WGS) entry which is preliminary data.</text>
</comment>
<dbReference type="EMBL" id="JAZHXJ010001401">
    <property type="protein sequence ID" value="KAL1844874.1"/>
    <property type="molecule type" value="Genomic_DNA"/>
</dbReference>
<dbReference type="PANTHER" id="PTHR43233">
    <property type="entry name" value="FAMILY N-ACETYLTRANSFERASE, PUTATIVE (AFU_ORTHOLOGUE AFUA_6G03350)-RELATED"/>
    <property type="match status" value="1"/>
</dbReference>
<gene>
    <name evidence="2" type="ORF">VTK73DRAFT_1630</name>
</gene>
<dbReference type="InterPro" id="IPR053144">
    <property type="entry name" value="Acetyltransferase_Butenolide"/>
</dbReference>
<dbReference type="PANTHER" id="PTHR43233:SF1">
    <property type="entry name" value="FAMILY N-ACETYLTRANSFERASE, PUTATIVE (AFU_ORTHOLOGUE AFUA_6G03350)-RELATED"/>
    <property type="match status" value="1"/>
</dbReference>
<evidence type="ECO:0000313" key="2">
    <source>
        <dbReference type="EMBL" id="KAL1844874.1"/>
    </source>
</evidence>
<feature type="domain" description="N-acetyltransferase" evidence="1">
    <location>
        <begin position="22"/>
        <end position="154"/>
    </location>
</feature>
<dbReference type="Pfam" id="PF13508">
    <property type="entry name" value="Acetyltransf_7"/>
    <property type="match status" value="1"/>
</dbReference>
<dbReference type="Gene3D" id="3.40.630.30">
    <property type="match status" value="1"/>
</dbReference>
<dbReference type="PROSITE" id="PS51186">
    <property type="entry name" value="GNAT"/>
    <property type="match status" value="1"/>
</dbReference>
<dbReference type="InterPro" id="IPR016181">
    <property type="entry name" value="Acyl_CoA_acyltransferase"/>
</dbReference>
<dbReference type="CDD" id="cd04301">
    <property type="entry name" value="NAT_SF"/>
    <property type="match status" value="1"/>
</dbReference>
<sequence>MPPLGPSLPPGYALCTGYPSPEEYLHLRATSGLSPKALPQATAALAGSWYGCYITYIRPGSDPRLPPEKVAMGRVIGDGGWYFLIADMAVLPEHQRRGLGDAVLKHLVDEIRRRKADGSATIALFADPPGRKLYARNGFVETAPGSVGMVAYAT</sequence>
<dbReference type="SUPFAM" id="SSF55729">
    <property type="entry name" value="Acyl-CoA N-acyltransferases (Nat)"/>
    <property type="match status" value="1"/>
</dbReference>
<evidence type="ECO:0000259" key="1">
    <source>
        <dbReference type="PROSITE" id="PS51186"/>
    </source>
</evidence>
<evidence type="ECO:0000313" key="3">
    <source>
        <dbReference type="Proteomes" id="UP001586593"/>
    </source>
</evidence>
<dbReference type="Proteomes" id="UP001586593">
    <property type="component" value="Unassembled WGS sequence"/>
</dbReference>
<organism evidence="2 3">
    <name type="scientific">Phialemonium thermophilum</name>
    <dbReference type="NCBI Taxonomy" id="223376"/>
    <lineage>
        <taxon>Eukaryota</taxon>
        <taxon>Fungi</taxon>
        <taxon>Dikarya</taxon>
        <taxon>Ascomycota</taxon>
        <taxon>Pezizomycotina</taxon>
        <taxon>Sordariomycetes</taxon>
        <taxon>Sordariomycetidae</taxon>
        <taxon>Cephalothecales</taxon>
        <taxon>Cephalothecaceae</taxon>
        <taxon>Phialemonium</taxon>
    </lineage>
</organism>
<reference evidence="2 3" key="1">
    <citation type="journal article" date="2024" name="Commun. Biol.">
        <title>Comparative genomic analysis of thermophilic fungi reveals convergent evolutionary adaptations and gene losses.</title>
        <authorList>
            <person name="Steindorff A.S."/>
            <person name="Aguilar-Pontes M.V."/>
            <person name="Robinson A.J."/>
            <person name="Andreopoulos B."/>
            <person name="LaButti K."/>
            <person name="Kuo A."/>
            <person name="Mondo S."/>
            <person name="Riley R."/>
            <person name="Otillar R."/>
            <person name="Haridas S."/>
            <person name="Lipzen A."/>
            <person name="Grimwood J."/>
            <person name="Schmutz J."/>
            <person name="Clum A."/>
            <person name="Reid I.D."/>
            <person name="Moisan M.C."/>
            <person name="Butler G."/>
            <person name="Nguyen T.T.M."/>
            <person name="Dewar K."/>
            <person name="Conant G."/>
            <person name="Drula E."/>
            <person name="Henrissat B."/>
            <person name="Hansel C."/>
            <person name="Singer S."/>
            <person name="Hutchinson M.I."/>
            <person name="de Vries R.P."/>
            <person name="Natvig D.O."/>
            <person name="Powell A.J."/>
            <person name="Tsang A."/>
            <person name="Grigoriev I.V."/>
        </authorList>
    </citation>
    <scope>NUCLEOTIDE SEQUENCE [LARGE SCALE GENOMIC DNA]</scope>
    <source>
        <strain evidence="2 3">ATCC 24622</strain>
    </source>
</reference>
<dbReference type="InterPro" id="IPR000182">
    <property type="entry name" value="GNAT_dom"/>
</dbReference>
<name>A0ABR3VT97_9PEZI</name>
<accession>A0ABR3VT97</accession>